<dbReference type="CDD" id="cd02440">
    <property type="entry name" value="AdoMet_MTases"/>
    <property type="match status" value="1"/>
</dbReference>
<reference evidence="1" key="1">
    <citation type="submission" date="2022-03" db="EMBL/GenBank/DDBJ databases">
        <title>Draft Genome Sequence of Firmicute Strain S0AB, a Heterotrophic Iron/Sulfur-Oxidizing Extreme Acidophile.</title>
        <authorList>
            <person name="Vergara E."/>
            <person name="Pakostova E."/>
            <person name="Johnson D.B."/>
            <person name="Holmes D.S."/>
        </authorList>
    </citation>
    <scope>NUCLEOTIDE SEQUENCE</scope>
    <source>
        <strain evidence="1">S0AB</strain>
    </source>
</reference>
<protein>
    <recommendedName>
        <fullName evidence="3">Methyltransferase domain-containing protein</fullName>
    </recommendedName>
</protein>
<evidence type="ECO:0008006" key="3">
    <source>
        <dbReference type="Google" id="ProtNLM"/>
    </source>
</evidence>
<proteinExistence type="predicted"/>
<name>A0A9X1VB73_9BACL</name>
<comment type="caution">
    <text evidence="1">The sequence shown here is derived from an EMBL/GenBank/DDBJ whole genome shotgun (WGS) entry which is preliminary data.</text>
</comment>
<dbReference type="InterPro" id="IPR029063">
    <property type="entry name" value="SAM-dependent_MTases_sf"/>
</dbReference>
<dbReference type="EMBL" id="JALBUF010000028">
    <property type="protein sequence ID" value="MCI0184833.1"/>
    <property type="molecule type" value="Genomic_DNA"/>
</dbReference>
<organism evidence="1 2">
    <name type="scientific">Sulfoacidibacillus ferrooxidans</name>
    <dbReference type="NCBI Taxonomy" id="2005001"/>
    <lineage>
        <taxon>Bacteria</taxon>
        <taxon>Bacillati</taxon>
        <taxon>Bacillota</taxon>
        <taxon>Bacilli</taxon>
        <taxon>Bacillales</taxon>
        <taxon>Alicyclobacillaceae</taxon>
        <taxon>Sulfoacidibacillus</taxon>
    </lineage>
</organism>
<evidence type="ECO:0000313" key="2">
    <source>
        <dbReference type="Proteomes" id="UP001139263"/>
    </source>
</evidence>
<keyword evidence="2" id="KW-1185">Reference proteome</keyword>
<gene>
    <name evidence="1" type="ORF">MM817_03130</name>
</gene>
<dbReference type="Gene3D" id="3.40.50.150">
    <property type="entry name" value="Vaccinia Virus protein VP39"/>
    <property type="match status" value="1"/>
</dbReference>
<dbReference type="AlphaFoldDB" id="A0A9X1VB73"/>
<evidence type="ECO:0000313" key="1">
    <source>
        <dbReference type="EMBL" id="MCI0184833.1"/>
    </source>
</evidence>
<sequence length="279" mass="31042">MNSVQGSLKNKCMQWLWPMNMEKKHGSFQKPNESTQSIDHGVYHDGDDMSLYHTWVHRFGTPWEVADHIQKNPHGWCTPIEKYVAHVNGKKIAHIYGAQGSLDVALSLLGAKVTVMYPSMAASIYSQRLAQAASVDIRHIIVDGIFHPWGAQVGTYDLVLLEFAWLKDEASIEMAIHEAATLLKSGGQLMIQNTHSTIQTMMRSSLFERKGINPQIAQSLDMTPAILAETSEKKGIRPIITALSTKGLFVRLMEKGTTSQGHLVHESKGTLQTIIAEKL</sequence>
<accession>A0A9X1VB73</accession>
<dbReference type="Proteomes" id="UP001139263">
    <property type="component" value="Unassembled WGS sequence"/>
</dbReference>
<dbReference type="SUPFAM" id="SSF53335">
    <property type="entry name" value="S-adenosyl-L-methionine-dependent methyltransferases"/>
    <property type="match status" value="1"/>
</dbReference>
<dbReference type="RefSeq" id="WP_241716817.1">
    <property type="nucleotide sequence ID" value="NZ_JALBUF010000028.1"/>
</dbReference>